<dbReference type="Pfam" id="PF04391">
    <property type="entry name" value="DUF533"/>
    <property type="match status" value="1"/>
</dbReference>
<dbReference type="InterPro" id="IPR029024">
    <property type="entry name" value="TerB-like"/>
</dbReference>
<keyword evidence="2" id="KW-0614">Plasmid</keyword>
<evidence type="ECO:0000313" key="3">
    <source>
        <dbReference type="Proteomes" id="UP000318483"/>
    </source>
</evidence>
<dbReference type="EMBL" id="CP042262">
    <property type="protein sequence ID" value="QDY70384.1"/>
    <property type="molecule type" value="Genomic_DNA"/>
</dbReference>
<dbReference type="Proteomes" id="UP000318483">
    <property type="component" value="Plasmid unnamed1"/>
</dbReference>
<protein>
    <submittedName>
        <fullName evidence="2">Tellurite resistance TerB family protein</fullName>
    </submittedName>
</protein>
<dbReference type="CDD" id="cd07178">
    <property type="entry name" value="terB_like_YebE"/>
    <property type="match status" value="1"/>
</dbReference>
<organism evidence="2 3">
    <name type="scientific">Qingshengfaniella alkalisoli</name>
    <dbReference type="NCBI Taxonomy" id="2599296"/>
    <lineage>
        <taxon>Bacteria</taxon>
        <taxon>Pseudomonadati</taxon>
        <taxon>Pseudomonadota</taxon>
        <taxon>Alphaproteobacteria</taxon>
        <taxon>Rhodobacterales</taxon>
        <taxon>Paracoccaceae</taxon>
        <taxon>Qingshengfaniella</taxon>
    </lineage>
</organism>
<accession>A0A5B8IXE6</accession>
<keyword evidence="1" id="KW-1133">Transmembrane helix</keyword>
<sequence>MDVSKLLNSFLGNEGTSGSSDKGQSPVDRINAALPGGFAGGAAAGGLMGLVLGTKKGRKLGGKALKVGGMAVVGGLAYKAYRDWQTNKTSGTEADPLNLPKPPADSGFDLENDQDAAGRDFRLAIMRAMISAAKSDDHIDQEEHDRIREQIQEFGLGQEEKAALFDYFSAPADANAVARLARTDEQRAELYMASALAVDPDTDEEQRYLAQLAQELSLPVGLKDHLDAEVAAVHRQVST</sequence>
<proteinExistence type="predicted"/>
<reference evidence="2 3" key="1">
    <citation type="submission" date="2019-07" db="EMBL/GenBank/DDBJ databases">
        <title>Litoreibacter alkalisoli sp. nov., isolated from saline-alkaline soil.</title>
        <authorList>
            <person name="Wang S."/>
            <person name="Xu L."/>
            <person name="Xing Y.-T."/>
            <person name="Sun J.-Q."/>
        </authorList>
    </citation>
    <scope>NUCLEOTIDE SEQUENCE [LARGE SCALE GENOMIC DNA]</scope>
    <source>
        <strain evidence="2 3">LN3S51</strain>
        <plasmid evidence="2 3">unnamed1</plasmid>
    </source>
</reference>
<dbReference type="OrthoDB" id="5459344at2"/>
<keyword evidence="1" id="KW-0472">Membrane</keyword>
<evidence type="ECO:0000313" key="2">
    <source>
        <dbReference type="EMBL" id="QDY70384.1"/>
    </source>
</evidence>
<evidence type="ECO:0000256" key="1">
    <source>
        <dbReference type="SAM" id="Phobius"/>
    </source>
</evidence>
<dbReference type="SUPFAM" id="SSF158682">
    <property type="entry name" value="TerB-like"/>
    <property type="match status" value="1"/>
</dbReference>
<feature type="transmembrane region" description="Helical" evidence="1">
    <location>
        <begin position="32"/>
        <end position="52"/>
    </location>
</feature>
<name>A0A5B8IXE6_9RHOB</name>
<dbReference type="RefSeq" id="WP_146365802.1">
    <property type="nucleotide sequence ID" value="NZ_CP042262.1"/>
</dbReference>
<keyword evidence="1" id="KW-0812">Transmembrane</keyword>
<keyword evidence="3" id="KW-1185">Reference proteome</keyword>
<dbReference type="Gene3D" id="1.10.3680.10">
    <property type="entry name" value="TerB-like"/>
    <property type="match status" value="1"/>
</dbReference>
<dbReference type="InterPro" id="IPR007486">
    <property type="entry name" value="YebE"/>
</dbReference>
<gene>
    <name evidence="2" type="ORF">FPZ52_11685</name>
</gene>
<dbReference type="AlphaFoldDB" id="A0A5B8IXE6"/>
<geneLocation type="plasmid" evidence="2 3">
    <name>unnamed1</name>
</geneLocation>
<dbReference type="KEGG" id="lit:FPZ52_11685"/>